<evidence type="ECO:0000313" key="3">
    <source>
        <dbReference type="Proteomes" id="UP000265520"/>
    </source>
</evidence>
<sequence>STDVVSISREVVLETSDPKSDYEVEKVVPPKGIEESLETSTTYEKVKEQLNVQESASYESAKESLQQSSNVVDSESNSVTEQNKIEESRGIENQGSIFVVTQRQQTSWKSCCGLFEILGHGDR</sequence>
<feature type="region of interest" description="Disordered" evidence="1">
    <location>
        <begin position="53"/>
        <end position="88"/>
    </location>
</feature>
<reference evidence="2 3" key="1">
    <citation type="journal article" date="2018" name="Front. Plant Sci.">
        <title>Red Clover (Trifolium pratense) and Zigzag Clover (T. medium) - A Picture of Genomic Similarities and Differences.</title>
        <authorList>
            <person name="Dluhosova J."/>
            <person name="Istvanek J."/>
            <person name="Nedelnik J."/>
            <person name="Repkova J."/>
        </authorList>
    </citation>
    <scope>NUCLEOTIDE SEQUENCE [LARGE SCALE GENOMIC DNA]</scope>
    <source>
        <strain evidence="3">cv. 10/8</strain>
        <tissue evidence="2">Leaf</tissue>
    </source>
</reference>
<keyword evidence="3" id="KW-1185">Reference proteome</keyword>
<feature type="region of interest" description="Disordered" evidence="1">
    <location>
        <begin position="1"/>
        <end position="40"/>
    </location>
</feature>
<dbReference type="Proteomes" id="UP000265520">
    <property type="component" value="Unassembled WGS sequence"/>
</dbReference>
<feature type="compositionally biased region" description="Polar residues" evidence="1">
    <location>
        <begin position="53"/>
        <end position="67"/>
    </location>
</feature>
<evidence type="ECO:0000313" key="2">
    <source>
        <dbReference type="EMBL" id="MCI19236.1"/>
    </source>
</evidence>
<comment type="caution">
    <text evidence="2">The sequence shown here is derived from an EMBL/GenBank/DDBJ whole genome shotgun (WGS) entry which is preliminary data.</text>
</comment>
<dbReference type="EMBL" id="LXQA010113867">
    <property type="protein sequence ID" value="MCI19236.1"/>
    <property type="molecule type" value="Genomic_DNA"/>
</dbReference>
<dbReference type="PANTHER" id="PTHR37187:SF7">
    <property type="entry name" value="EXPRESSED PROTEIN"/>
    <property type="match status" value="1"/>
</dbReference>
<name>A0A392Q6Q9_9FABA</name>
<dbReference type="AlphaFoldDB" id="A0A392Q6Q9"/>
<feature type="non-terminal residue" evidence="2">
    <location>
        <position position="1"/>
    </location>
</feature>
<feature type="compositionally biased region" description="Basic and acidic residues" evidence="1">
    <location>
        <begin position="16"/>
        <end position="34"/>
    </location>
</feature>
<evidence type="ECO:0000256" key="1">
    <source>
        <dbReference type="SAM" id="MobiDB-lite"/>
    </source>
</evidence>
<dbReference type="PANTHER" id="PTHR37187">
    <property type="entry name" value="EXPRESSED PROTEIN"/>
    <property type="match status" value="1"/>
</dbReference>
<feature type="compositionally biased region" description="Low complexity" evidence="1">
    <location>
        <begin position="68"/>
        <end position="79"/>
    </location>
</feature>
<protein>
    <submittedName>
        <fullName evidence="2">Uncharacterized protein</fullName>
    </submittedName>
</protein>
<organism evidence="2 3">
    <name type="scientific">Trifolium medium</name>
    <dbReference type="NCBI Taxonomy" id="97028"/>
    <lineage>
        <taxon>Eukaryota</taxon>
        <taxon>Viridiplantae</taxon>
        <taxon>Streptophyta</taxon>
        <taxon>Embryophyta</taxon>
        <taxon>Tracheophyta</taxon>
        <taxon>Spermatophyta</taxon>
        <taxon>Magnoliopsida</taxon>
        <taxon>eudicotyledons</taxon>
        <taxon>Gunneridae</taxon>
        <taxon>Pentapetalae</taxon>
        <taxon>rosids</taxon>
        <taxon>fabids</taxon>
        <taxon>Fabales</taxon>
        <taxon>Fabaceae</taxon>
        <taxon>Papilionoideae</taxon>
        <taxon>50 kb inversion clade</taxon>
        <taxon>NPAAA clade</taxon>
        <taxon>Hologalegina</taxon>
        <taxon>IRL clade</taxon>
        <taxon>Trifolieae</taxon>
        <taxon>Trifolium</taxon>
    </lineage>
</organism>
<accession>A0A392Q6Q9</accession>
<proteinExistence type="predicted"/>